<dbReference type="Proteomes" id="UP000245362">
    <property type="component" value="Unassembled WGS sequence"/>
</dbReference>
<comment type="caution">
    <text evidence="3">The sequence shown here is derived from an EMBL/GenBank/DDBJ whole genome shotgun (WGS) entry which is preliminary data.</text>
</comment>
<reference evidence="3 4" key="1">
    <citation type="submission" date="2018-05" db="EMBL/GenBank/DDBJ databases">
        <title>Vibrio limimaris sp. nov., isolated from marine sediment.</title>
        <authorList>
            <person name="Li C.-M."/>
        </authorList>
    </citation>
    <scope>NUCLEOTIDE SEQUENCE [LARGE SCALE GENOMIC DNA]</scope>
    <source>
        <strain evidence="3 4">E4404</strain>
    </source>
</reference>
<feature type="transmembrane region" description="Helical" evidence="1">
    <location>
        <begin position="237"/>
        <end position="254"/>
    </location>
</feature>
<dbReference type="InterPro" id="IPR052372">
    <property type="entry name" value="YpjD/HemX"/>
</dbReference>
<keyword evidence="1" id="KW-1133">Transmembrane helix</keyword>
<feature type="transmembrane region" description="Helical" evidence="1">
    <location>
        <begin position="32"/>
        <end position="51"/>
    </location>
</feature>
<protein>
    <submittedName>
        <fullName evidence="3">Chromosome partitioning protein ParB</fullName>
    </submittedName>
</protein>
<dbReference type="AlphaFoldDB" id="A0A2U3B5W6"/>
<evidence type="ECO:0000256" key="1">
    <source>
        <dbReference type="SAM" id="Phobius"/>
    </source>
</evidence>
<gene>
    <name evidence="3" type="ORF">DI392_17145</name>
</gene>
<feature type="transmembrane region" description="Helical" evidence="1">
    <location>
        <begin position="210"/>
        <end position="225"/>
    </location>
</feature>
<dbReference type="Pfam" id="PF01578">
    <property type="entry name" value="Cytochrom_C_asm"/>
    <property type="match status" value="1"/>
</dbReference>
<feature type="transmembrane region" description="Helical" evidence="1">
    <location>
        <begin position="89"/>
        <end position="109"/>
    </location>
</feature>
<dbReference type="RefSeq" id="WP_109320991.1">
    <property type="nucleotide sequence ID" value="NZ_QFWT01000011.1"/>
</dbReference>
<sequence length="264" mass="29342">MDNLIAIVSAAFYIAATSMIVPGLIQQTSIRIKPVFVTALVALFFHIWLLADLILHGSGQNLSILNVASLISFMIALSMSLAMLKTRTWLLLPVIYSFSALNILASAYLPGNFITHLDGRVGLVIHITFALIAYATLMIAALYALQLAWLDYKLKRRKAAAINTNLPPLMMVERQLFKVVMAGTGFLTLTLLSGFIFLDDIFAPGKAHKTILSFIAWVVFSILLWGHHKQGWRGRKVVWFTISGAIILTMAYFGNRLLQEFILS</sequence>
<feature type="domain" description="Cytochrome c assembly protein" evidence="2">
    <location>
        <begin position="37"/>
        <end position="262"/>
    </location>
</feature>
<dbReference type="EMBL" id="QFWT01000011">
    <property type="protein sequence ID" value="PWI32162.1"/>
    <property type="molecule type" value="Genomic_DNA"/>
</dbReference>
<feature type="transmembrane region" description="Helical" evidence="1">
    <location>
        <begin position="63"/>
        <end position="82"/>
    </location>
</feature>
<dbReference type="OrthoDB" id="9780793at2"/>
<proteinExistence type="predicted"/>
<dbReference type="InterPro" id="IPR002541">
    <property type="entry name" value="Cyt_c_assembly"/>
</dbReference>
<name>A0A2U3B5W6_9VIBR</name>
<dbReference type="GO" id="GO:0020037">
    <property type="term" value="F:heme binding"/>
    <property type="evidence" value="ECO:0007669"/>
    <property type="project" value="InterPro"/>
</dbReference>
<feature type="transmembrane region" description="Helical" evidence="1">
    <location>
        <begin position="176"/>
        <end position="198"/>
    </location>
</feature>
<evidence type="ECO:0000313" key="3">
    <source>
        <dbReference type="EMBL" id="PWI32162.1"/>
    </source>
</evidence>
<dbReference type="PANTHER" id="PTHR38034:SF1">
    <property type="entry name" value="INNER MEMBRANE PROTEIN YPJD"/>
    <property type="match status" value="1"/>
</dbReference>
<feature type="transmembrane region" description="Helical" evidence="1">
    <location>
        <begin position="121"/>
        <end position="150"/>
    </location>
</feature>
<dbReference type="GO" id="GO:0017004">
    <property type="term" value="P:cytochrome complex assembly"/>
    <property type="evidence" value="ECO:0007669"/>
    <property type="project" value="InterPro"/>
</dbReference>
<evidence type="ECO:0000313" key="4">
    <source>
        <dbReference type="Proteomes" id="UP000245362"/>
    </source>
</evidence>
<keyword evidence="1" id="KW-0472">Membrane</keyword>
<dbReference type="PANTHER" id="PTHR38034">
    <property type="entry name" value="INNER MEMBRANE PROTEIN YPJD"/>
    <property type="match status" value="1"/>
</dbReference>
<keyword evidence="4" id="KW-1185">Reference proteome</keyword>
<evidence type="ECO:0000259" key="2">
    <source>
        <dbReference type="Pfam" id="PF01578"/>
    </source>
</evidence>
<keyword evidence="1" id="KW-0812">Transmembrane</keyword>
<organism evidence="3 4">
    <name type="scientific">Vibrio albus</name>
    <dbReference type="NCBI Taxonomy" id="2200953"/>
    <lineage>
        <taxon>Bacteria</taxon>
        <taxon>Pseudomonadati</taxon>
        <taxon>Pseudomonadota</taxon>
        <taxon>Gammaproteobacteria</taxon>
        <taxon>Vibrionales</taxon>
        <taxon>Vibrionaceae</taxon>
        <taxon>Vibrio</taxon>
    </lineage>
</organism>
<feature type="transmembrane region" description="Helical" evidence="1">
    <location>
        <begin position="6"/>
        <end position="25"/>
    </location>
</feature>
<accession>A0A2U3B5W6</accession>
<dbReference type="GO" id="GO:0005886">
    <property type="term" value="C:plasma membrane"/>
    <property type="evidence" value="ECO:0007669"/>
    <property type="project" value="TreeGrafter"/>
</dbReference>